<comment type="caution">
    <text evidence="2">The sequence shown here is derived from an EMBL/GenBank/DDBJ whole genome shotgun (WGS) entry which is preliminary data.</text>
</comment>
<name>A0A6A4VCD4_AMPAM</name>
<evidence type="ECO:0000256" key="1">
    <source>
        <dbReference type="SAM" id="MobiDB-lite"/>
    </source>
</evidence>
<proteinExistence type="predicted"/>
<feature type="compositionally biased region" description="Basic and acidic residues" evidence="1">
    <location>
        <begin position="242"/>
        <end position="251"/>
    </location>
</feature>
<dbReference type="EMBL" id="VIIS01002072">
    <property type="protein sequence ID" value="KAF0288960.1"/>
    <property type="molecule type" value="Genomic_DNA"/>
</dbReference>
<evidence type="ECO:0008006" key="4">
    <source>
        <dbReference type="Google" id="ProtNLM"/>
    </source>
</evidence>
<dbReference type="Proteomes" id="UP000440578">
    <property type="component" value="Unassembled WGS sequence"/>
</dbReference>
<feature type="region of interest" description="Disordered" evidence="1">
    <location>
        <begin position="1"/>
        <end position="57"/>
    </location>
</feature>
<protein>
    <recommendedName>
        <fullName evidence="4">WAP domain-containing protein</fullName>
    </recommendedName>
</protein>
<feature type="compositionally biased region" description="Pro residues" evidence="1">
    <location>
        <begin position="192"/>
        <end position="202"/>
    </location>
</feature>
<sequence>MRLRPPQRTWRAPPTARRPICSQWWDGRGDGGTAGLSGLGTERGEGQTLTPRGGNVNKEEKGEIKSVYFDPANQFLMSHEEANKVSVENELVKLANVDDVSSSSEDLSLEERGIFFFPGNVIHSFGIAPSSAGSPVVVSVPRPGVPSVLSSVNQSTPIAELLTPPDQPLQTLAAAEATPVDRQDTAELLAAPSPPPPPPTAAPAPTARPLTGRPFVFPGGSSATPVQGAGDADAPFRFPSPEPDREVLDTSSERPLLFSRRPVSGPEPDCALLSRRRRGCSASADCPAPQRCCFSQCLGVSVCQEGTFRERLAGLAALADVVVP</sequence>
<keyword evidence="3" id="KW-1185">Reference proteome</keyword>
<gene>
    <name evidence="2" type="ORF">FJT64_012707</name>
</gene>
<organism evidence="2 3">
    <name type="scientific">Amphibalanus amphitrite</name>
    <name type="common">Striped barnacle</name>
    <name type="synonym">Balanus amphitrite</name>
    <dbReference type="NCBI Taxonomy" id="1232801"/>
    <lineage>
        <taxon>Eukaryota</taxon>
        <taxon>Metazoa</taxon>
        <taxon>Ecdysozoa</taxon>
        <taxon>Arthropoda</taxon>
        <taxon>Crustacea</taxon>
        <taxon>Multicrustacea</taxon>
        <taxon>Cirripedia</taxon>
        <taxon>Thoracica</taxon>
        <taxon>Thoracicalcarea</taxon>
        <taxon>Balanomorpha</taxon>
        <taxon>Balanoidea</taxon>
        <taxon>Balanidae</taxon>
        <taxon>Amphibalaninae</taxon>
        <taxon>Amphibalanus</taxon>
    </lineage>
</organism>
<accession>A0A6A4VCD4</accession>
<evidence type="ECO:0000313" key="3">
    <source>
        <dbReference type="Proteomes" id="UP000440578"/>
    </source>
</evidence>
<dbReference type="AlphaFoldDB" id="A0A6A4VCD4"/>
<feature type="compositionally biased region" description="Low complexity" evidence="1">
    <location>
        <begin position="1"/>
        <end position="19"/>
    </location>
</feature>
<feature type="region of interest" description="Disordered" evidence="1">
    <location>
        <begin position="188"/>
        <end position="251"/>
    </location>
</feature>
<reference evidence="2 3" key="1">
    <citation type="submission" date="2019-07" db="EMBL/GenBank/DDBJ databases">
        <title>Draft genome assembly of a fouling barnacle, Amphibalanus amphitrite (Darwin, 1854): The first reference genome for Thecostraca.</title>
        <authorList>
            <person name="Kim W."/>
        </authorList>
    </citation>
    <scope>NUCLEOTIDE SEQUENCE [LARGE SCALE GENOMIC DNA]</scope>
    <source>
        <strain evidence="2">SNU_AA5</strain>
        <tissue evidence="2">Soma without cirri and trophi</tissue>
    </source>
</reference>
<evidence type="ECO:0000313" key="2">
    <source>
        <dbReference type="EMBL" id="KAF0288960.1"/>
    </source>
</evidence>